<dbReference type="PANTHER" id="PTHR42781:SF4">
    <property type="entry name" value="SPERMIDINE_PUTRESCINE IMPORT ATP-BINDING PROTEIN POTA"/>
    <property type="match status" value="1"/>
</dbReference>
<dbReference type="GO" id="GO:0005524">
    <property type="term" value="F:ATP binding"/>
    <property type="evidence" value="ECO:0007669"/>
    <property type="project" value="UniProtKB-KW"/>
</dbReference>
<evidence type="ECO:0000256" key="2">
    <source>
        <dbReference type="ARBA" id="ARBA00022741"/>
    </source>
</evidence>
<keyword evidence="2" id="KW-0547">Nucleotide-binding</keyword>
<dbReference type="SMART" id="SM00382">
    <property type="entry name" value="AAA"/>
    <property type="match status" value="1"/>
</dbReference>
<name>A0A222MW90_9BACT</name>
<evidence type="ECO:0000259" key="4">
    <source>
        <dbReference type="PROSITE" id="PS50893"/>
    </source>
</evidence>
<dbReference type="InterPro" id="IPR003593">
    <property type="entry name" value="AAA+_ATPase"/>
</dbReference>
<keyword evidence="1" id="KW-0813">Transport</keyword>
<gene>
    <name evidence="5" type="primary">modC</name>
    <name evidence="5" type="ORF">CAV_0218</name>
</gene>
<accession>A0A222MW90</accession>
<organism evidence="5 6">
    <name type="scientific">Campylobacter avium LMG 24591</name>
    <dbReference type="NCBI Taxonomy" id="522484"/>
    <lineage>
        <taxon>Bacteria</taxon>
        <taxon>Pseudomonadati</taxon>
        <taxon>Campylobacterota</taxon>
        <taxon>Epsilonproteobacteria</taxon>
        <taxon>Campylobacterales</taxon>
        <taxon>Campylobacteraceae</taxon>
        <taxon>Campylobacter</taxon>
    </lineage>
</organism>
<dbReference type="PROSITE" id="PS00211">
    <property type="entry name" value="ABC_TRANSPORTER_1"/>
    <property type="match status" value="1"/>
</dbReference>
<dbReference type="InterPro" id="IPR003439">
    <property type="entry name" value="ABC_transporter-like_ATP-bd"/>
</dbReference>
<dbReference type="EMBL" id="CP022347">
    <property type="protein sequence ID" value="ASQ29890.1"/>
    <property type="molecule type" value="Genomic_DNA"/>
</dbReference>
<dbReference type="PROSITE" id="PS50893">
    <property type="entry name" value="ABC_TRANSPORTER_2"/>
    <property type="match status" value="1"/>
</dbReference>
<dbReference type="InterPro" id="IPR017871">
    <property type="entry name" value="ABC_transporter-like_CS"/>
</dbReference>
<dbReference type="InterPro" id="IPR050093">
    <property type="entry name" value="ABC_SmlMolc_Importer"/>
</dbReference>
<dbReference type="Pfam" id="PF00005">
    <property type="entry name" value="ABC_tran"/>
    <property type="match status" value="1"/>
</dbReference>
<dbReference type="PANTHER" id="PTHR42781">
    <property type="entry name" value="SPERMIDINE/PUTRESCINE IMPORT ATP-BINDING PROTEIN POTA"/>
    <property type="match status" value="1"/>
</dbReference>
<reference evidence="5 6" key="1">
    <citation type="submission" date="2017-07" db="EMBL/GenBank/DDBJ databases">
        <title>Analysis of two Campylobacter avium genomes and identification of a novel hippuricase gene.</title>
        <authorList>
            <person name="Miller W.G."/>
            <person name="Chapman M.H."/>
            <person name="Yee E."/>
            <person name="Revez J."/>
            <person name="Bono J.L."/>
            <person name="Rossi M."/>
        </authorList>
    </citation>
    <scope>NUCLEOTIDE SEQUENCE [LARGE SCALE GENOMIC DNA]</scope>
    <source>
        <strain evidence="5 6">LMG 24591</strain>
    </source>
</reference>
<protein>
    <submittedName>
        <fullName evidence="5">Molybdenum ABC transporter ModABC, ATP-binding protein</fullName>
    </submittedName>
</protein>
<dbReference type="SUPFAM" id="SSF52540">
    <property type="entry name" value="P-loop containing nucleoside triphosphate hydrolases"/>
    <property type="match status" value="1"/>
</dbReference>
<evidence type="ECO:0000313" key="6">
    <source>
        <dbReference type="Proteomes" id="UP000201169"/>
    </source>
</evidence>
<dbReference type="GO" id="GO:0016887">
    <property type="term" value="F:ATP hydrolysis activity"/>
    <property type="evidence" value="ECO:0007669"/>
    <property type="project" value="InterPro"/>
</dbReference>
<sequence length="296" mass="33555">MIKIKIKHPLNTANGKVLLDFDKEIKSGDFVAIFGESGAGKTTILRIIAGLLEPEYGFISVDDELWLDTEKKFSLNVQKRRVGFVFQDYALFPNLTVAQNLAYALTSKKDKAKVDEFLELTRLSELKNSYPSKLSGGQCQRVALARALIREPKILLLDEPLSALDYKMRIFFQDELLKLYEHFKLTSLLVSHDIAEIYRLAKRVIELKNAAVVKDCAISEFFSKNDLSAKLQLRATVLEIKKADILMVLTILLGTQVAKISLSKHDFEKRYKNLRVGDTIQISQKAFNPLITSLED</sequence>
<dbReference type="KEGG" id="cavi:CAV_0218"/>
<proteinExistence type="predicted"/>
<dbReference type="RefSeq" id="WP_094324681.1">
    <property type="nucleotide sequence ID" value="NZ_CP022347.1"/>
</dbReference>
<dbReference type="OrthoDB" id="9809450at2"/>
<dbReference type="Proteomes" id="UP000201169">
    <property type="component" value="Chromosome"/>
</dbReference>
<evidence type="ECO:0000313" key="5">
    <source>
        <dbReference type="EMBL" id="ASQ29890.1"/>
    </source>
</evidence>
<keyword evidence="6" id="KW-1185">Reference proteome</keyword>
<dbReference type="InterPro" id="IPR027417">
    <property type="entry name" value="P-loop_NTPase"/>
</dbReference>
<feature type="domain" description="ABC transporter" evidence="4">
    <location>
        <begin position="2"/>
        <end position="234"/>
    </location>
</feature>
<evidence type="ECO:0000256" key="1">
    <source>
        <dbReference type="ARBA" id="ARBA00022448"/>
    </source>
</evidence>
<keyword evidence="3 5" id="KW-0067">ATP-binding</keyword>
<evidence type="ECO:0000256" key="3">
    <source>
        <dbReference type="ARBA" id="ARBA00022840"/>
    </source>
</evidence>
<dbReference type="Gene3D" id="3.40.50.300">
    <property type="entry name" value="P-loop containing nucleotide triphosphate hydrolases"/>
    <property type="match status" value="1"/>
</dbReference>
<dbReference type="AlphaFoldDB" id="A0A222MW90"/>